<proteinExistence type="predicted"/>
<evidence type="ECO:0000313" key="6">
    <source>
        <dbReference type="Proteomes" id="UP000759537"/>
    </source>
</evidence>
<dbReference type="PANTHER" id="PTHR46720:SF3">
    <property type="entry name" value="FAD-BINDING DOMAIN-CONTAINING PROTEIN-RELATED"/>
    <property type="match status" value="1"/>
</dbReference>
<protein>
    <submittedName>
        <fullName evidence="5">Salicylate hydroxylase</fullName>
    </submittedName>
</protein>
<dbReference type="InterPro" id="IPR036188">
    <property type="entry name" value="FAD/NAD-bd_sf"/>
</dbReference>
<dbReference type="GO" id="GO:0071949">
    <property type="term" value="F:FAD binding"/>
    <property type="evidence" value="ECO:0007669"/>
    <property type="project" value="InterPro"/>
</dbReference>
<evidence type="ECO:0000256" key="1">
    <source>
        <dbReference type="ARBA" id="ARBA00022630"/>
    </source>
</evidence>
<accession>A0A9P5JX80</accession>
<evidence type="ECO:0000313" key="5">
    <source>
        <dbReference type="EMBL" id="KAF8468101.1"/>
    </source>
</evidence>
<feature type="domain" description="FAD-binding" evidence="4">
    <location>
        <begin position="302"/>
        <end position="384"/>
    </location>
</feature>
<name>A0A9P5JX80_9AGAM</name>
<dbReference type="InterPro" id="IPR002938">
    <property type="entry name" value="FAD-bd"/>
</dbReference>
<keyword evidence="2" id="KW-0274">FAD</keyword>
<dbReference type="AlphaFoldDB" id="A0A9P5JX80"/>
<sequence length="446" mass="49382">MSELPSKFHVAICGGGIGGLTLAFALSKSPDISVDIYEAASKFTEIGAGIGVWWRTRQVLKSLGLEEDAIRLLHFRPGEDRVPSLQHRKADQPDGLAMGTLYSRGELMAFHRAEFHGVLLNRLSSRCRTLPSKRLESYVQQPGAPIMLHFQDGSMATCDILIGADGIKSAVRRTMFQEAAKLAESQHRNTDAAELRNLIEPRFSGVFCYRALIPAARLSSISPQHRIFSSPVQYLGKNRRILAFPISRGRLVNLSADEFHPHEEGTHFDGPWVADVDPSYVQSLFQGWEKEVDEIVQCLDDLKITRWVVNVMPTLPFFAFGNVAILGDAAHAMTPFQGAGAGQDASILAALLSNELATKTTLPQVLEIYSRVRQPLATEVARRSRLNGEYFSLRSLAGPDHHDHSSTARLQGIAKQIQDNFEWAFETEASVDLRRALSLLRAELAT</sequence>
<keyword evidence="3" id="KW-0560">Oxidoreductase</keyword>
<dbReference type="EMBL" id="WHVB01000033">
    <property type="protein sequence ID" value="KAF8468101.1"/>
    <property type="molecule type" value="Genomic_DNA"/>
</dbReference>
<dbReference type="SUPFAM" id="SSF51905">
    <property type="entry name" value="FAD/NAD(P)-binding domain"/>
    <property type="match status" value="1"/>
</dbReference>
<dbReference type="Pfam" id="PF01494">
    <property type="entry name" value="FAD_binding_3"/>
    <property type="match status" value="2"/>
</dbReference>
<dbReference type="PRINTS" id="PR00420">
    <property type="entry name" value="RNGMNOXGNASE"/>
</dbReference>
<reference evidence="5" key="2">
    <citation type="journal article" date="2020" name="Nat. Commun.">
        <title>Large-scale genome sequencing of mycorrhizal fungi provides insights into the early evolution of symbiotic traits.</title>
        <authorList>
            <person name="Miyauchi S."/>
            <person name="Kiss E."/>
            <person name="Kuo A."/>
            <person name="Drula E."/>
            <person name="Kohler A."/>
            <person name="Sanchez-Garcia M."/>
            <person name="Morin E."/>
            <person name="Andreopoulos B."/>
            <person name="Barry K.W."/>
            <person name="Bonito G."/>
            <person name="Buee M."/>
            <person name="Carver A."/>
            <person name="Chen C."/>
            <person name="Cichocki N."/>
            <person name="Clum A."/>
            <person name="Culley D."/>
            <person name="Crous P.W."/>
            <person name="Fauchery L."/>
            <person name="Girlanda M."/>
            <person name="Hayes R.D."/>
            <person name="Keri Z."/>
            <person name="LaButti K."/>
            <person name="Lipzen A."/>
            <person name="Lombard V."/>
            <person name="Magnuson J."/>
            <person name="Maillard F."/>
            <person name="Murat C."/>
            <person name="Nolan M."/>
            <person name="Ohm R.A."/>
            <person name="Pangilinan J."/>
            <person name="Pereira M.F."/>
            <person name="Perotto S."/>
            <person name="Peter M."/>
            <person name="Pfister S."/>
            <person name="Riley R."/>
            <person name="Sitrit Y."/>
            <person name="Stielow J.B."/>
            <person name="Szollosi G."/>
            <person name="Zifcakova L."/>
            <person name="Stursova M."/>
            <person name="Spatafora J.W."/>
            <person name="Tedersoo L."/>
            <person name="Vaario L.M."/>
            <person name="Yamada A."/>
            <person name="Yan M."/>
            <person name="Wang P."/>
            <person name="Xu J."/>
            <person name="Bruns T."/>
            <person name="Baldrian P."/>
            <person name="Vilgalys R."/>
            <person name="Dunand C."/>
            <person name="Henrissat B."/>
            <person name="Grigoriev I.V."/>
            <person name="Hibbett D."/>
            <person name="Nagy L.G."/>
            <person name="Martin F.M."/>
        </authorList>
    </citation>
    <scope>NUCLEOTIDE SEQUENCE</scope>
    <source>
        <strain evidence="5">Prilba</strain>
    </source>
</reference>
<evidence type="ECO:0000256" key="3">
    <source>
        <dbReference type="ARBA" id="ARBA00023002"/>
    </source>
</evidence>
<organism evidence="5 6">
    <name type="scientific">Russula ochroleuca</name>
    <dbReference type="NCBI Taxonomy" id="152965"/>
    <lineage>
        <taxon>Eukaryota</taxon>
        <taxon>Fungi</taxon>
        <taxon>Dikarya</taxon>
        <taxon>Basidiomycota</taxon>
        <taxon>Agaricomycotina</taxon>
        <taxon>Agaricomycetes</taxon>
        <taxon>Russulales</taxon>
        <taxon>Russulaceae</taxon>
        <taxon>Russula</taxon>
    </lineage>
</organism>
<reference evidence="5" key="1">
    <citation type="submission" date="2019-10" db="EMBL/GenBank/DDBJ databases">
        <authorList>
            <consortium name="DOE Joint Genome Institute"/>
            <person name="Kuo A."/>
            <person name="Miyauchi S."/>
            <person name="Kiss E."/>
            <person name="Drula E."/>
            <person name="Kohler A."/>
            <person name="Sanchez-Garcia M."/>
            <person name="Andreopoulos B."/>
            <person name="Barry K.W."/>
            <person name="Bonito G."/>
            <person name="Buee M."/>
            <person name="Carver A."/>
            <person name="Chen C."/>
            <person name="Cichocki N."/>
            <person name="Clum A."/>
            <person name="Culley D."/>
            <person name="Crous P.W."/>
            <person name="Fauchery L."/>
            <person name="Girlanda M."/>
            <person name="Hayes R."/>
            <person name="Keri Z."/>
            <person name="LaButti K."/>
            <person name="Lipzen A."/>
            <person name="Lombard V."/>
            <person name="Magnuson J."/>
            <person name="Maillard F."/>
            <person name="Morin E."/>
            <person name="Murat C."/>
            <person name="Nolan M."/>
            <person name="Ohm R."/>
            <person name="Pangilinan J."/>
            <person name="Pereira M."/>
            <person name="Perotto S."/>
            <person name="Peter M."/>
            <person name="Riley R."/>
            <person name="Sitrit Y."/>
            <person name="Stielow B."/>
            <person name="Szollosi G."/>
            <person name="Zifcakova L."/>
            <person name="Stursova M."/>
            <person name="Spatafora J.W."/>
            <person name="Tedersoo L."/>
            <person name="Vaario L.-M."/>
            <person name="Yamada A."/>
            <person name="Yan M."/>
            <person name="Wang P."/>
            <person name="Xu J."/>
            <person name="Bruns T."/>
            <person name="Baldrian P."/>
            <person name="Vilgalys R."/>
            <person name="Henrissat B."/>
            <person name="Grigoriev I.V."/>
            <person name="Hibbett D."/>
            <person name="Nagy L.G."/>
            <person name="Martin F.M."/>
        </authorList>
    </citation>
    <scope>NUCLEOTIDE SEQUENCE</scope>
    <source>
        <strain evidence="5">Prilba</strain>
    </source>
</reference>
<keyword evidence="6" id="KW-1185">Reference proteome</keyword>
<comment type="caution">
    <text evidence="5">The sequence shown here is derived from an EMBL/GenBank/DDBJ whole genome shotgun (WGS) entry which is preliminary data.</text>
</comment>
<dbReference type="GO" id="GO:0016491">
    <property type="term" value="F:oxidoreductase activity"/>
    <property type="evidence" value="ECO:0007669"/>
    <property type="project" value="UniProtKB-KW"/>
</dbReference>
<dbReference type="PANTHER" id="PTHR46720">
    <property type="entry name" value="HYDROXYLASE, PUTATIVE (AFU_ORTHOLOGUE AFUA_3G01460)-RELATED"/>
    <property type="match status" value="1"/>
</dbReference>
<dbReference type="Proteomes" id="UP000759537">
    <property type="component" value="Unassembled WGS sequence"/>
</dbReference>
<dbReference type="Gene3D" id="3.50.50.60">
    <property type="entry name" value="FAD/NAD(P)-binding domain"/>
    <property type="match status" value="1"/>
</dbReference>
<dbReference type="SUPFAM" id="SSF54373">
    <property type="entry name" value="FAD-linked reductases, C-terminal domain"/>
    <property type="match status" value="1"/>
</dbReference>
<evidence type="ECO:0000259" key="4">
    <source>
        <dbReference type="Pfam" id="PF01494"/>
    </source>
</evidence>
<dbReference type="OrthoDB" id="417877at2759"/>
<dbReference type="InterPro" id="IPR051104">
    <property type="entry name" value="FAD_monoxygenase"/>
</dbReference>
<keyword evidence="1" id="KW-0285">Flavoprotein</keyword>
<gene>
    <name evidence="5" type="ORF">DFH94DRAFT_795934</name>
</gene>
<feature type="domain" description="FAD-binding" evidence="4">
    <location>
        <begin position="8"/>
        <end position="178"/>
    </location>
</feature>
<dbReference type="GO" id="GO:0044550">
    <property type="term" value="P:secondary metabolite biosynthetic process"/>
    <property type="evidence" value="ECO:0007669"/>
    <property type="project" value="TreeGrafter"/>
</dbReference>
<evidence type="ECO:0000256" key="2">
    <source>
        <dbReference type="ARBA" id="ARBA00022827"/>
    </source>
</evidence>